<keyword evidence="3" id="KW-1185">Reference proteome</keyword>
<organism evidence="2 3">
    <name type="scientific">Diploscapter pachys</name>
    <dbReference type="NCBI Taxonomy" id="2018661"/>
    <lineage>
        <taxon>Eukaryota</taxon>
        <taxon>Metazoa</taxon>
        <taxon>Ecdysozoa</taxon>
        <taxon>Nematoda</taxon>
        <taxon>Chromadorea</taxon>
        <taxon>Rhabditida</taxon>
        <taxon>Rhabditina</taxon>
        <taxon>Rhabditomorpha</taxon>
        <taxon>Rhabditoidea</taxon>
        <taxon>Rhabditidae</taxon>
        <taxon>Diploscapter</taxon>
    </lineage>
</organism>
<keyword evidence="1" id="KW-1133">Transmembrane helix</keyword>
<evidence type="ECO:0000256" key="1">
    <source>
        <dbReference type="SAM" id="Phobius"/>
    </source>
</evidence>
<dbReference type="AlphaFoldDB" id="A0A2A2KN02"/>
<keyword evidence="1" id="KW-0812">Transmembrane</keyword>
<dbReference type="EMBL" id="LIAE01008125">
    <property type="protein sequence ID" value="PAV75381.1"/>
    <property type="molecule type" value="Genomic_DNA"/>
</dbReference>
<gene>
    <name evidence="2" type="ORF">WR25_14861</name>
</gene>
<name>A0A2A2KN02_9BILA</name>
<accession>A0A2A2KN02</accession>
<dbReference type="Proteomes" id="UP000218231">
    <property type="component" value="Unassembled WGS sequence"/>
</dbReference>
<keyword evidence="1" id="KW-0472">Membrane</keyword>
<comment type="caution">
    <text evidence="2">The sequence shown here is derived from an EMBL/GenBank/DDBJ whole genome shotgun (WGS) entry which is preliminary data.</text>
</comment>
<evidence type="ECO:0000313" key="2">
    <source>
        <dbReference type="EMBL" id="PAV75381.1"/>
    </source>
</evidence>
<proteinExistence type="predicted"/>
<evidence type="ECO:0000313" key="3">
    <source>
        <dbReference type="Proteomes" id="UP000218231"/>
    </source>
</evidence>
<protein>
    <submittedName>
        <fullName evidence="2">Uncharacterized protein</fullName>
    </submittedName>
</protein>
<reference evidence="2 3" key="1">
    <citation type="journal article" date="2017" name="Curr. Biol.">
        <title>Genome architecture and evolution of a unichromosomal asexual nematode.</title>
        <authorList>
            <person name="Fradin H."/>
            <person name="Zegar C."/>
            <person name="Gutwein M."/>
            <person name="Lucas J."/>
            <person name="Kovtun M."/>
            <person name="Corcoran D."/>
            <person name="Baugh L.R."/>
            <person name="Kiontke K."/>
            <person name="Gunsalus K."/>
            <person name="Fitch D.H."/>
            <person name="Piano F."/>
        </authorList>
    </citation>
    <scope>NUCLEOTIDE SEQUENCE [LARGE SCALE GENOMIC DNA]</scope>
    <source>
        <strain evidence="2">PF1309</strain>
    </source>
</reference>
<sequence length="87" mass="9608">MSKQTFSRISTTLFDVWLVTAISTSFMAGTGLKKWSPPKFSGLAMTGSKSDRRIEEILDNGLNDEICGTDCGRNLRELANSLHLLVQ</sequence>
<feature type="transmembrane region" description="Helical" evidence="1">
    <location>
        <begin position="12"/>
        <end position="32"/>
    </location>
</feature>